<gene>
    <name evidence="2" type="ORF">ACFFF8_08155</name>
</gene>
<evidence type="ECO:0000313" key="3">
    <source>
        <dbReference type="Proteomes" id="UP001589858"/>
    </source>
</evidence>
<name>A0ABV6S5R5_9SPHN</name>
<protein>
    <submittedName>
        <fullName evidence="2">Homogentisate 1,2-dioxygenase</fullName>
    </submittedName>
</protein>
<dbReference type="Proteomes" id="UP001589858">
    <property type="component" value="Unassembled WGS sequence"/>
</dbReference>
<organism evidence="2 3">
    <name type="scientific">Novosphingobium clariflavum</name>
    <dbReference type="NCBI Taxonomy" id="2029884"/>
    <lineage>
        <taxon>Bacteria</taxon>
        <taxon>Pseudomonadati</taxon>
        <taxon>Pseudomonadota</taxon>
        <taxon>Alphaproteobacteria</taxon>
        <taxon>Sphingomonadales</taxon>
        <taxon>Sphingomonadaceae</taxon>
        <taxon>Novosphingobium</taxon>
    </lineage>
</organism>
<keyword evidence="3" id="KW-1185">Reference proteome</keyword>
<sequence>MSDAGAMLAALLALALPGSAAAQDHAAAAQDHAPADHGAAAGEVPAIVPSPIACPAVPAPLPGELAAWNRRVPLAAAQDPAAAALLAPGVAIDAALIPSPQVRYALAPKKPGASASFGGLYRFSVATAGHYRVALGAAAWIDVIPAPAASAASLPSIAHGHGPDCSGIRKMVDFALEPGDYLLQIAASPDATLPLLVTPLP</sequence>
<dbReference type="RefSeq" id="WP_267219391.1">
    <property type="nucleotide sequence ID" value="NZ_JAPCWC010000004.1"/>
</dbReference>
<feature type="signal peptide" evidence="1">
    <location>
        <begin position="1"/>
        <end position="22"/>
    </location>
</feature>
<evidence type="ECO:0000256" key="1">
    <source>
        <dbReference type="SAM" id="SignalP"/>
    </source>
</evidence>
<dbReference type="EMBL" id="JBHLTM010000027">
    <property type="protein sequence ID" value="MFC0684566.1"/>
    <property type="molecule type" value="Genomic_DNA"/>
</dbReference>
<keyword evidence="1" id="KW-0732">Signal</keyword>
<comment type="caution">
    <text evidence="2">The sequence shown here is derived from an EMBL/GenBank/DDBJ whole genome shotgun (WGS) entry which is preliminary data.</text>
</comment>
<accession>A0ABV6S5R5</accession>
<proteinExistence type="predicted"/>
<feature type="chain" id="PRO_5045101310" evidence="1">
    <location>
        <begin position="23"/>
        <end position="201"/>
    </location>
</feature>
<reference evidence="2 3" key="1">
    <citation type="submission" date="2024-09" db="EMBL/GenBank/DDBJ databases">
        <authorList>
            <person name="Sun Q."/>
            <person name="Mori K."/>
        </authorList>
    </citation>
    <scope>NUCLEOTIDE SEQUENCE [LARGE SCALE GENOMIC DNA]</scope>
    <source>
        <strain evidence="2 3">CICC 11035S</strain>
    </source>
</reference>
<evidence type="ECO:0000313" key="2">
    <source>
        <dbReference type="EMBL" id="MFC0684566.1"/>
    </source>
</evidence>